<keyword evidence="6" id="KW-1185">Reference proteome</keyword>
<organism evidence="5 6">
    <name type="scientific">Aquibium oceanicum</name>
    <dbReference type="NCBI Taxonomy" id="1670800"/>
    <lineage>
        <taxon>Bacteria</taxon>
        <taxon>Pseudomonadati</taxon>
        <taxon>Pseudomonadota</taxon>
        <taxon>Alphaproteobacteria</taxon>
        <taxon>Hyphomicrobiales</taxon>
        <taxon>Phyllobacteriaceae</taxon>
        <taxon>Aquibium</taxon>
    </lineage>
</organism>
<dbReference type="SMART" id="SM00895">
    <property type="entry name" value="FCD"/>
    <property type="match status" value="1"/>
</dbReference>
<dbReference type="GO" id="GO:0003677">
    <property type="term" value="F:DNA binding"/>
    <property type="evidence" value="ECO:0007669"/>
    <property type="project" value="UniProtKB-KW"/>
</dbReference>
<dbReference type="Proteomes" id="UP000182840">
    <property type="component" value="Chromosome"/>
</dbReference>
<dbReference type="EMBL" id="CP018171">
    <property type="protein sequence ID" value="APH74758.1"/>
    <property type="molecule type" value="Genomic_DNA"/>
</dbReference>
<gene>
    <name evidence="5" type="ORF">BSQ44_21925</name>
</gene>
<accession>A0A1L3SZC9</accession>
<dbReference type="InterPro" id="IPR036390">
    <property type="entry name" value="WH_DNA-bd_sf"/>
</dbReference>
<evidence type="ECO:0000256" key="3">
    <source>
        <dbReference type="ARBA" id="ARBA00023163"/>
    </source>
</evidence>
<reference evidence="6" key="1">
    <citation type="submission" date="2016-11" db="EMBL/GenBank/DDBJ databases">
        <title>Mesorhizobium oceanicum sp. nov., isolated from deep seawater in South China Sea.</title>
        <authorList>
            <person name="Fu G.-Y."/>
        </authorList>
    </citation>
    <scope>NUCLEOTIDE SEQUENCE [LARGE SCALE GENOMIC DNA]</scope>
    <source>
        <strain evidence="6">B7</strain>
    </source>
</reference>
<evidence type="ECO:0000256" key="2">
    <source>
        <dbReference type="ARBA" id="ARBA00023125"/>
    </source>
</evidence>
<evidence type="ECO:0000256" key="1">
    <source>
        <dbReference type="ARBA" id="ARBA00023015"/>
    </source>
</evidence>
<dbReference type="Pfam" id="PF07729">
    <property type="entry name" value="FCD"/>
    <property type="match status" value="1"/>
</dbReference>
<proteinExistence type="predicted"/>
<sequence>MGPRAHQEVVTQITYAILSGAFQPEERLPNIDVLAKLMNVSKPVVGEALKVLSSANIVRTQRGINGGLTVGSNRIPDDILAVTAPLQHLGVRDVVEARKPIEIQLCLLAAQRATAEDFAAMQACIDGLLDNRNGDLALRLRFDQLFHYAIGRAARSAALALYQHQILEHLFISMRQYFADIEDVDDVARMHTLTMEAIRRRDIAEIVRVVEAHLAPLEESVGSHTPDNP</sequence>
<keyword evidence="1" id="KW-0805">Transcription regulation</keyword>
<dbReference type="InterPro" id="IPR000524">
    <property type="entry name" value="Tscrpt_reg_HTH_GntR"/>
</dbReference>
<dbReference type="KEGG" id="meso:BSQ44_21925"/>
<dbReference type="SMART" id="SM00345">
    <property type="entry name" value="HTH_GNTR"/>
    <property type="match status" value="1"/>
</dbReference>
<dbReference type="PROSITE" id="PS50949">
    <property type="entry name" value="HTH_GNTR"/>
    <property type="match status" value="1"/>
</dbReference>
<dbReference type="GO" id="GO:0003700">
    <property type="term" value="F:DNA-binding transcription factor activity"/>
    <property type="evidence" value="ECO:0007669"/>
    <property type="project" value="InterPro"/>
</dbReference>
<dbReference type="PANTHER" id="PTHR43537">
    <property type="entry name" value="TRANSCRIPTIONAL REGULATOR, GNTR FAMILY"/>
    <property type="match status" value="1"/>
</dbReference>
<dbReference type="PANTHER" id="PTHR43537:SF5">
    <property type="entry name" value="UXU OPERON TRANSCRIPTIONAL REGULATOR"/>
    <property type="match status" value="1"/>
</dbReference>
<evidence type="ECO:0000313" key="5">
    <source>
        <dbReference type="EMBL" id="APH74758.1"/>
    </source>
</evidence>
<dbReference type="Gene3D" id="1.10.10.10">
    <property type="entry name" value="Winged helix-like DNA-binding domain superfamily/Winged helix DNA-binding domain"/>
    <property type="match status" value="1"/>
</dbReference>
<feature type="domain" description="HTH gntR-type" evidence="4">
    <location>
        <begin position="3"/>
        <end position="73"/>
    </location>
</feature>
<keyword evidence="2" id="KW-0238">DNA-binding</keyword>
<dbReference type="Gene3D" id="1.20.120.530">
    <property type="entry name" value="GntR ligand-binding domain-like"/>
    <property type="match status" value="1"/>
</dbReference>
<dbReference type="InterPro" id="IPR008920">
    <property type="entry name" value="TF_FadR/GntR_C"/>
</dbReference>
<dbReference type="STRING" id="1670800.BSQ44_21925"/>
<dbReference type="SUPFAM" id="SSF46785">
    <property type="entry name" value="Winged helix' DNA-binding domain"/>
    <property type="match status" value="1"/>
</dbReference>
<name>A0A1L3SZC9_9HYPH</name>
<dbReference type="AlphaFoldDB" id="A0A1L3SZC9"/>
<protein>
    <submittedName>
        <fullName evidence="5">GntR family transcriptional regulator</fullName>
    </submittedName>
</protein>
<dbReference type="InterPro" id="IPR011711">
    <property type="entry name" value="GntR_C"/>
</dbReference>
<dbReference type="InterPro" id="IPR036388">
    <property type="entry name" value="WH-like_DNA-bd_sf"/>
</dbReference>
<evidence type="ECO:0000313" key="6">
    <source>
        <dbReference type="Proteomes" id="UP000182840"/>
    </source>
</evidence>
<dbReference type="Pfam" id="PF00392">
    <property type="entry name" value="GntR"/>
    <property type="match status" value="1"/>
</dbReference>
<evidence type="ECO:0000259" key="4">
    <source>
        <dbReference type="PROSITE" id="PS50949"/>
    </source>
</evidence>
<keyword evidence="3" id="KW-0804">Transcription</keyword>
<dbReference type="SUPFAM" id="SSF48008">
    <property type="entry name" value="GntR ligand-binding domain-like"/>
    <property type="match status" value="1"/>
</dbReference>